<dbReference type="GO" id="GO:0000976">
    <property type="term" value="F:transcription cis-regulatory region binding"/>
    <property type="evidence" value="ECO:0007669"/>
    <property type="project" value="TreeGrafter"/>
</dbReference>
<dbReference type="GO" id="GO:0003682">
    <property type="term" value="F:chromatin binding"/>
    <property type="evidence" value="ECO:0007669"/>
    <property type="project" value="TreeGrafter"/>
</dbReference>
<dbReference type="PANTHER" id="PTHR15137:SF9">
    <property type="entry name" value="TRANSCRIPTION INITIATION FACTOR TFIID SUBUNIT 2"/>
    <property type="match status" value="1"/>
</dbReference>
<dbReference type="PANTHER" id="PTHR15137">
    <property type="entry name" value="TRANSCRIPTION INITIATION FACTOR TFIID"/>
    <property type="match status" value="1"/>
</dbReference>
<proteinExistence type="predicted"/>
<dbReference type="InterPro" id="IPR037813">
    <property type="entry name" value="TAF2"/>
</dbReference>
<dbReference type="GO" id="GO:0016251">
    <property type="term" value="F:RNA polymerase II general transcription initiation factor activity"/>
    <property type="evidence" value="ECO:0007669"/>
    <property type="project" value="TreeGrafter"/>
</dbReference>
<comment type="caution">
    <text evidence="1">The sequence shown here is derived from an EMBL/GenBank/DDBJ whole genome shotgun (WGS) entry which is preliminary data.</text>
</comment>
<dbReference type="GO" id="GO:0005669">
    <property type="term" value="C:transcription factor TFIID complex"/>
    <property type="evidence" value="ECO:0007669"/>
    <property type="project" value="InterPro"/>
</dbReference>
<reference evidence="1" key="1">
    <citation type="submission" date="2021-02" db="EMBL/GenBank/DDBJ databases">
        <authorList>
            <person name="Nowell W R."/>
        </authorList>
    </citation>
    <scope>NUCLEOTIDE SEQUENCE</scope>
</reference>
<dbReference type="Gene3D" id="2.60.40.1730">
    <property type="entry name" value="tricorn interacting facor f3 domain"/>
    <property type="match status" value="1"/>
</dbReference>
<evidence type="ECO:0000313" key="1">
    <source>
        <dbReference type="EMBL" id="CAF3991072.1"/>
    </source>
</evidence>
<accession>A0A8S2N614</accession>
<dbReference type="SUPFAM" id="SSF63737">
    <property type="entry name" value="Leukotriene A4 hydrolase N-terminal domain"/>
    <property type="match status" value="1"/>
</dbReference>
<organism evidence="1 2">
    <name type="scientific">Rotaria magnacalcarata</name>
    <dbReference type="NCBI Taxonomy" id="392030"/>
    <lineage>
        <taxon>Eukaryota</taxon>
        <taxon>Metazoa</taxon>
        <taxon>Spiralia</taxon>
        <taxon>Gnathifera</taxon>
        <taxon>Rotifera</taxon>
        <taxon>Eurotatoria</taxon>
        <taxon>Bdelloidea</taxon>
        <taxon>Philodinida</taxon>
        <taxon>Philodinidae</taxon>
        <taxon>Rotaria</taxon>
    </lineage>
</organism>
<sequence>MELEELRQVTRSFVLSHQTLCITGVSFDKRCLVGYTELTIHPLVKNFNVIKLNARQLSKRDLQSFLKRQQRFSEYVDPDEGNGELTIFIPLHLQKQVQNSSTTDNVNNSNTSEIVYKVTIDFSLEKPESGIHFFIPDDDTKLSRLSRHLFTTGHDARLWFPCVDSYCEPATWTIEVTVEESLTVVASGELIECTTNNELKTYRFYLSTPAPAPFIGLAIGSFESVVDSNTQEIANYCLHGLLTLLTNTTSFVHEPLEYYEELLNASCQYPNYKQVFVTEPYAECVPFASMAIFK</sequence>
<dbReference type="EMBL" id="CAJOBH010004471">
    <property type="protein sequence ID" value="CAF3991072.1"/>
    <property type="molecule type" value="Genomic_DNA"/>
</dbReference>
<name>A0A8S2N614_9BILA</name>
<dbReference type="InterPro" id="IPR042097">
    <property type="entry name" value="Aminopeptidase_N-like_N_sf"/>
</dbReference>
<protein>
    <recommendedName>
        <fullName evidence="3">Transcription initiation factor TFIID subunit 2</fullName>
    </recommendedName>
</protein>
<dbReference type="GO" id="GO:0006367">
    <property type="term" value="P:transcription initiation at RNA polymerase II promoter"/>
    <property type="evidence" value="ECO:0007669"/>
    <property type="project" value="TreeGrafter"/>
</dbReference>
<dbReference type="Proteomes" id="UP000681967">
    <property type="component" value="Unassembled WGS sequence"/>
</dbReference>
<dbReference type="AlphaFoldDB" id="A0A8S2N614"/>
<gene>
    <name evidence="1" type="ORF">BYL167_LOCUS13154</name>
</gene>
<evidence type="ECO:0000313" key="2">
    <source>
        <dbReference type="Proteomes" id="UP000681967"/>
    </source>
</evidence>
<evidence type="ECO:0008006" key="3">
    <source>
        <dbReference type="Google" id="ProtNLM"/>
    </source>
</evidence>